<keyword evidence="1" id="KW-0175">Coiled coil</keyword>
<dbReference type="STRING" id="1641165.XM38_19335"/>
<name>A0A1Z3HH14_9CYAN</name>
<dbReference type="AlphaFoldDB" id="A0A1Z3HH14"/>
<dbReference type="OrthoDB" id="571715at2"/>
<accession>A0A1Z3HH14</accession>
<dbReference type="Proteomes" id="UP000191901">
    <property type="component" value="Chromosome"/>
</dbReference>
<proteinExistence type="predicted"/>
<evidence type="ECO:0008006" key="4">
    <source>
        <dbReference type="Google" id="ProtNLM"/>
    </source>
</evidence>
<organism evidence="2 3">
    <name type="scientific">Halomicronema hongdechloris C2206</name>
    <dbReference type="NCBI Taxonomy" id="1641165"/>
    <lineage>
        <taxon>Bacteria</taxon>
        <taxon>Bacillati</taxon>
        <taxon>Cyanobacteriota</taxon>
        <taxon>Cyanophyceae</taxon>
        <taxon>Nodosilineales</taxon>
        <taxon>Nodosilineaceae</taxon>
        <taxon>Halomicronema</taxon>
    </lineage>
</organism>
<dbReference type="RefSeq" id="WP_080811867.1">
    <property type="nucleotide sequence ID" value="NZ_CP021983.2"/>
</dbReference>
<keyword evidence="3" id="KW-1185">Reference proteome</keyword>
<gene>
    <name evidence="2" type="ORF">XM38_004920</name>
</gene>
<evidence type="ECO:0000313" key="3">
    <source>
        <dbReference type="Proteomes" id="UP000191901"/>
    </source>
</evidence>
<reference evidence="2 3" key="1">
    <citation type="journal article" date="2016" name="Biochim. Biophys. Acta">
        <title>Characterization of red-shifted phycobilisomes isolated from the chlorophyll f-containing cyanobacterium Halomicronema hongdechloris.</title>
        <authorList>
            <person name="Li Y."/>
            <person name="Lin Y."/>
            <person name="Garvey C.J."/>
            <person name="Birch D."/>
            <person name="Corkery R.W."/>
            <person name="Loughlin P.C."/>
            <person name="Scheer H."/>
            <person name="Willows R.D."/>
            <person name="Chen M."/>
        </authorList>
    </citation>
    <scope>NUCLEOTIDE SEQUENCE [LARGE SCALE GENOMIC DNA]</scope>
    <source>
        <strain evidence="2 3">C2206</strain>
    </source>
</reference>
<evidence type="ECO:0000256" key="1">
    <source>
        <dbReference type="SAM" id="Coils"/>
    </source>
</evidence>
<evidence type="ECO:0000313" key="2">
    <source>
        <dbReference type="EMBL" id="ASC69565.1"/>
    </source>
</evidence>
<protein>
    <recommendedName>
        <fullName evidence="4">DUF2325 domain-containing protein</fullName>
    </recommendedName>
</protein>
<feature type="coiled-coil region" evidence="1">
    <location>
        <begin position="33"/>
        <end position="99"/>
    </location>
</feature>
<dbReference type="KEGG" id="hhg:XM38_004920"/>
<dbReference type="EMBL" id="CP021983">
    <property type="protein sequence ID" value="ASC69565.1"/>
    <property type="molecule type" value="Genomic_DNA"/>
</dbReference>
<sequence>MHDLRGFRRLLMALYRQPWLWMRGISGADRREKRRLMRRLSTLKAECNVLRQEQEAIHHQLSLENRGLRTLYEDMKAERDDLQLEIWELEDLVEELFQLLTAVEAWQPTAESEPLAEIPFGPQTRVEDQPLDHQTDVSTQKSQANLQAIDVSGIKLALVGGHDATRRGVIDELTRQHGLAKWVELPPFSKHSLGRSNIKAKIHDCDLVVLITGYMKHKQTDSIMQLRKVECLSGDVLLLNCRGKSGVVREILAYISQKNCKV</sequence>